<sequence length="155" mass="18383">MQTVNLKKYYYPLFTKDTFVEVSDEVAEALLLMHREENNRIRKMYYHKAYFSLDREDGIENDALCGFEKSPEEILMEQEEERFFLLTLERLEEALSCLTPTQARRIRARYLSGMAIQEIVASEGVSVSVVSESIRSGLKKLRTYFDKKKWREFEE</sequence>
<gene>
    <name evidence="1" type="ORF">NCTC11224_04334</name>
</gene>
<dbReference type="AlphaFoldDB" id="A0A2X2UQL6"/>
<proteinExistence type="predicted"/>
<dbReference type="RefSeq" id="WP_112482837.1">
    <property type="nucleotide sequence ID" value="NZ_JAIWZC010000001.1"/>
</dbReference>
<dbReference type="Gene3D" id="1.10.10.10">
    <property type="entry name" value="Winged helix-like DNA-binding domain superfamily/Winged helix DNA-binding domain"/>
    <property type="match status" value="1"/>
</dbReference>
<evidence type="ECO:0000313" key="2">
    <source>
        <dbReference type="Proteomes" id="UP000251853"/>
    </source>
</evidence>
<dbReference type="InterPro" id="IPR036388">
    <property type="entry name" value="WH-like_DNA-bd_sf"/>
</dbReference>
<dbReference type="EMBL" id="UAVW01000017">
    <property type="protein sequence ID" value="SQB15273.1"/>
    <property type="molecule type" value="Genomic_DNA"/>
</dbReference>
<dbReference type="SUPFAM" id="SSF88659">
    <property type="entry name" value="Sigma3 and sigma4 domains of RNA polymerase sigma factors"/>
    <property type="match status" value="1"/>
</dbReference>
<reference evidence="1 2" key="1">
    <citation type="submission" date="2018-06" db="EMBL/GenBank/DDBJ databases">
        <authorList>
            <consortium name="Pathogen Informatics"/>
            <person name="Doyle S."/>
        </authorList>
    </citation>
    <scope>NUCLEOTIDE SEQUENCE [LARGE SCALE GENOMIC DNA]</scope>
    <source>
        <strain evidence="1 2">NCTC11224</strain>
    </source>
</reference>
<evidence type="ECO:0000313" key="1">
    <source>
        <dbReference type="EMBL" id="SQB15273.1"/>
    </source>
</evidence>
<name>A0A2X2UQL6_9FIRM</name>
<protein>
    <submittedName>
        <fullName evidence="1">Sigma-70, region 4</fullName>
    </submittedName>
</protein>
<organism evidence="1 2">
    <name type="scientific">Enterocloster clostridioformis</name>
    <dbReference type="NCBI Taxonomy" id="1531"/>
    <lineage>
        <taxon>Bacteria</taxon>
        <taxon>Bacillati</taxon>
        <taxon>Bacillota</taxon>
        <taxon>Clostridia</taxon>
        <taxon>Lachnospirales</taxon>
        <taxon>Lachnospiraceae</taxon>
        <taxon>Enterocloster</taxon>
    </lineage>
</organism>
<keyword evidence="2" id="KW-1185">Reference proteome</keyword>
<dbReference type="Proteomes" id="UP000251853">
    <property type="component" value="Unassembled WGS sequence"/>
</dbReference>
<dbReference type="InterPro" id="IPR013324">
    <property type="entry name" value="RNA_pol_sigma_r3/r4-like"/>
</dbReference>
<accession>A0A2X2UQL6</accession>